<protein>
    <recommendedName>
        <fullName evidence="3">CCHC-type domain-containing protein</fullName>
    </recommendedName>
</protein>
<feature type="compositionally biased region" description="Polar residues" evidence="2">
    <location>
        <begin position="118"/>
        <end position="131"/>
    </location>
</feature>
<sequence>TSKGSIVKGNPNPHSPLYCYSCGSKGHYGAECTETRVDRWSFPTWTSVISYKNPIAVLRRENERNFRQEERNSHERNRFDRTPLFHRKKGNETFSKDTPTQNTKKKKKKKSPKMPPSINHQSATRAQSIVQNEVYFPRTPKMTPSSSTQRFPKKKFKKLQNEGDSLLRQQVMHRIGLQQRLGLPFPSTV</sequence>
<feature type="compositionally biased region" description="Basic residues" evidence="2">
    <location>
        <begin position="103"/>
        <end position="112"/>
    </location>
</feature>
<accession>A0A4Y2U9E4</accession>
<keyword evidence="1" id="KW-0862">Zinc</keyword>
<keyword evidence="6" id="KW-1185">Reference proteome</keyword>
<evidence type="ECO:0000313" key="4">
    <source>
        <dbReference type="EMBL" id="GBO08634.1"/>
    </source>
</evidence>
<dbReference type="PROSITE" id="PS50158">
    <property type="entry name" value="ZF_CCHC"/>
    <property type="match status" value="1"/>
</dbReference>
<proteinExistence type="predicted"/>
<dbReference type="Pfam" id="PF00098">
    <property type="entry name" value="zf-CCHC"/>
    <property type="match status" value="1"/>
</dbReference>
<evidence type="ECO:0000256" key="1">
    <source>
        <dbReference type="PROSITE-ProRule" id="PRU00047"/>
    </source>
</evidence>
<evidence type="ECO:0000313" key="6">
    <source>
        <dbReference type="Proteomes" id="UP000499080"/>
    </source>
</evidence>
<dbReference type="SUPFAM" id="SSF57756">
    <property type="entry name" value="Retrovirus zinc finger-like domains"/>
    <property type="match status" value="1"/>
</dbReference>
<organism evidence="5 6">
    <name type="scientific">Araneus ventricosus</name>
    <name type="common">Orbweaver spider</name>
    <name type="synonym">Epeira ventricosa</name>
    <dbReference type="NCBI Taxonomy" id="182803"/>
    <lineage>
        <taxon>Eukaryota</taxon>
        <taxon>Metazoa</taxon>
        <taxon>Ecdysozoa</taxon>
        <taxon>Arthropoda</taxon>
        <taxon>Chelicerata</taxon>
        <taxon>Arachnida</taxon>
        <taxon>Araneae</taxon>
        <taxon>Araneomorphae</taxon>
        <taxon>Entelegynae</taxon>
        <taxon>Araneoidea</taxon>
        <taxon>Araneidae</taxon>
        <taxon>Araneus</taxon>
    </lineage>
</organism>
<feature type="region of interest" description="Disordered" evidence="2">
    <location>
        <begin position="66"/>
        <end position="154"/>
    </location>
</feature>
<dbReference type="EMBL" id="BGPR01034335">
    <property type="protein sequence ID" value="GBO08681.1"/>
    <property type="molecule type" value="Genomic_DNA"/>
</dbReference>
<dbReference type="EMBL" id="BGPR01034311">
    <property type="protein sequence ID" value="GBO08634.1"/>
    <property type="molecule type" value="Genomic_DNA"/>
</dbReference>
<feature type="non-terminal residue" evidence="5">
    <location>
        <position position="1"/>
    </location>
</feature>
<feature type="compositionally biased region" description="Basic and acidic residues" evidence="2">
    <location>
        <begin position="66"/>
        <end position="83"/>
    </location>
</feature>
<dbReference type="GO" id="GO:0008270">
    <property type="term" value="F:zinc ion binding"/>
    <property type="evidence" value="ECO:0007669"/>
    <property type="project" value="UniProtKB-KW"/>
</dbReference>
<comment type="caution">
    <text evidence="5">The sequence shown here is derived from an EMBL/GenBank/DDBJ whole genome shotgun (WGS) entry which is preliminary data.</text>
</comment>
<dbReference type="GO" id="GO:0003676">
    <property type="term" value="F:nucleic acid binding"/>
    <property type="evidence" value="ECO:0007669"/>
    <property type="project" value="InterPro"/>
</dbReference>
<evidence type="ECO:0000313" key="5">
    <source>
        <dbReference type="EMBL" id="GBO08681.1"/>
    </source>
</evidence>
<dbReference type="AlphaFoldDB" id="A0A4Y2U9E4"/>
<gene>
    <name evidence="5" type="ORF">AVEN_233589_1</name>
    <name evidence="4" type="ORF">AVEN_31960_1</name>
</gene>
<reference evidence="5 6" key="1">
    <citation type="journal article" date="2019" name="Sci. Rep.">
        <title>Orb-weaving spider Araneus ventricosus genome elucidates the spidroin gene catalogue.</title>
        <authorList>
            <person name="Kono N."/>
            <person name="Nakamura H."/>
            <person name="Ohtoshi R."/>
            <person name="Moran D.A.P."/>
            <person name="Shinohara A."/>
            <person name="Yoshida Y."/>
            <person name="Fujiwara M."/>
            <person name="Mori M."/>
            <person name="Tomita M."/>
            <person name="Arakawa K."/>
        </authorList>
    </citation>
    <scope>NUCLEOTIDE SEQUENCE [LARGE SCALE GENOMIC DNA]</scope>
</reference>
<dbReference type="Proteomes" id="UP000499080">
    <property type="component" value="Unassembled WGS sequence"/>
</dbReference>
<keyword evidence="1" id="KW-0863">Zinc-finger</keyword>
<dbReference type="InterPro" id="IPR001878">
    <property type="entry name" value="Znf_CCHC"/>
</dbReference>
<dbReference type="InterPro" id="IPR036875">
    <property type="entry name" value="Znf_CCHC_sf"/>
</dbReference>
<dbReference type="Gene3D" id="4.10.60.10">
    <property type="entry name" value="Zinc finger, CCHC-type"/>
    <property type="match status" value="1"/>
</dbReference>
<name>A0A4Y2U9E4_ARAVE</name>
<keyword evidence="1" id="KW-0479">Metal-binding</keyword>
<evidence type="ECO:0000256" key="2">
    <source>
        <dbReference type="SAM" id="MobiDB-lite"/>
    </source>
</evidence>
<feature type="domain" description="CCHC-type" evidence="3">
    <location>
        <begin position="19"/>
        <end position="34"/>
    </location>
</feature>
<evidence type="ECO:0000259" key="3">
    <source>
        <dbReference type="PROSITE" id="PS50158"/>
    </source>
</evidence>